<sequence>MNDPSCYVCGHAPEEHRDGYAECEYDDGDGNGCAVECIYFEAREEEEVVSDREALDRETDRLMDNSQ</sequence>
<comment type="caution">
    <text evidence="1">The sequence shown here is derived from an EMBL/GenBank/DDBJ whole genome shotgun (WGS) entry which is preliminary data.</text>
</comment>
<gene>
    <name evidence="1" type="ORF">LCGC14_1069810</name>
</gene>
<dbReference type="AlphaFoldDB" id="A0A0F9N5N6"/>
<reference evidence="1" key="1">
    <citation type="journal article" date="2015" name="Nature">
        <title>Complex archaea that bridge the gap between prokaryotes and eukaryotes.</title>
        <authorList>
            <person name="Spang A."/>
            <person name="Saw J.H."/>
            <person name="Jorgensen S.L."/>
            <person name="Zaremba-Niedzwiedzka K."/>
            <person name="Martijn J."/>
            <person name="Lind A.E."/>
            <person name="van Eijk R."/>
            <person name="Schleper C."/>
            <person name="Guy L."/>
            <person name="Ettema T.J."/>
        </authorList>
    </citation>
    <scope>NUCLEOTIDE SEQUENCE</scope>
</reference>
<evidence type="ECO:0000313" key="1">
    <source>
        <dbReference type="EMBL" id="KKN07162.1"/>
    </source>
</evidence>
<dbReference type="EMBL" id="LAZR01004600">
    <property type="protein sequence ID" value="KKN07162.1"/>
    <property type="molecule type" value="Genomic_DNA"/>
</dbReference>
<organism evidence="1">
    <name type="scientific">marine sediment metagenome</name>
    <dbReference type="NCBI Taxonomy" id="412755"/>
    <lineage>
        <taxon>unclassified sequences</taxon>
        <taxon>metagenomes</taxon>
        <taxon>ecological metagenomes</taxon>
    </lineage>
</organism>
<accession>A0A0F9N5N6</accession>
<name>A0A0F9N5N6_9ZZZZ</name>
<proteinExistence type="predicted"/>
<protein>
    <submittedName>
        <fullName evidence="1">Uncharacterized protein</fullName>
    </submittedName>
</protein>